<evidence type="ECO:0000256" key="2">
    <source>
        <dbReference type="ARBA" id="ARBA00010482"/>
    </source>
</evidence>
<feature type="region of interest" description="Disordered" evidence="8">
    <location>
        <begin position="269"/>
        <end position="305"/>
    </location>
</feature>
<dbReference type="Proteomes" id="UP000436088">
    <property type="component" value="Unassembled WGS sequence"/>
</dbReference>
<evidence type="ECO:0000256" key="1">
    <source>
        <dbReference type="ARBA" id="ARBA00004003"/>
    </source>
</evidence>
<dbReference type="InterPro" id="IPR036691">
    <property type="entry name" value="Endo/exonu/phosph_ase_sf"/>
</dbReference>
<keyword evidence="3" id="KW-0812">Transmembrane</keyword>
<accession>A0A6A3CPE5</accession>
<keyword evidence="7" id="KW-1003">Cell membrane</keyword>
<evidence type="ECO:0000256" key="6">
    <source>
        <dbReference type="ARBA" id="ARBA00023329"/>
    </source>
</evidence>
<dbReference type="AlphaFoldDB" id="A0A6A3CPE5"/>
<proteinExistence type="inferred from homology"/>
<dbReference type="EMBL" id="VEPZ02000196">
    <property type="protein sequence ID" value="KAE8731355.1"/>
    <property type="molecule type" value="Genomic_DNA"/>
</dbReference>
<keyword evidence="10" id="KW-1185">Reference proteome</keyword>
<keyword evidence="6 7" id="KW-0968">Cytoplasmic vesicle</keyword>
<keyword evidence="4" id="KW-1133">Transmembrane helix</keyword>
<comment type="subcellular location">
    <subcellularLocation>
        <location evidence="7">Cell membrane</location>
        <topology evidence="7">Multi-pass membrane protein</topology>
    </subcellularLocation>
    <subcellularLocation>
        <location evidence="7">Cytoplasmic vesicle</location>
        <location evidence="7">Secretory vesicle membrane</location>
        <topology evidence="7">Multi-pass membrane protein</topology>
    </subcellularLocation>
</comment>
<dbReference type="PANTHER" id="PTHR33710:SF64">
    <property type="entry name" value="ENDONUCLEASE_EXONUCLEASE_PHOSPHATASE DOMAIN-CONTAINING PROTEIN"/>
    <property type="match status" value="1"/>
</dbReference>
<comment type="caution">
    <text evidence="9">The sequence shown here is derived from an EMBL/GenBank/DDBJ whole genome shotgun (WGS) entry which is preliminary data.</text>
</comment>
<feature type="compositionally biased region" description="Polar residues" evidence="8">
    <location>
        <begin position="296"/>
        <end position="305"/>
    </location>
</feature>
<evidence type="ECO:0000256" key="7">
    <source>
        <dbReference type="RuleBase" id="RU363122"/>
    </source>
</evidence>
<dbReference type="SUPFAM" id="SSF56219">
    <property type="entry name" value="DNase I-like"/>
    <property type="match status" value="1"/>
</dbReference>
<dbReference type="InterPro" id="IPR038765">
    <property type="entry name" value="Papain-like_cys_pep_sf"/>
</dbReference>
<evidence type="ECO:0000256" key="5">
    <source>
        <dbReference type="ARBA" id="ARBA00023136"/>
    </source>
</evidence>
<dbReference type="Gene3D" id="3.60.10.10">
    <property type="entry name" value="Endonuclease/exonuclease/phosphatase"/>
    <property type="match status" value="1"/>
</dbReference>
<dbReference type="GO" id="GO:0015031">
    <property type="term" value="P:protein transport"/>
    <property type="evidence" value="ECO:0007669"/>
    <property type="project" value="InterPro"/>
</dbReference>
<dbReference type="SUPFAM" id="SSF54001">
    <property type="entry name" value="Cysteine proteinases"/>
    <property type="match status" value="1"/>
</dbReference>
<dbReference type="PANTHER" id="PTHR33710">
    <property type="entry name" value="BNAC02G09200D PROTEIN"/>
    <property type="match status" value="1"/>
</dbReference>
<sequence length="1226" mass="137029">MMNAGLMDWRKLFGSAAEQTLEYFPPVIREGFPIPSVQPPLEVFEAGIFEWKLSLVGKFLGSAPPFASMQRIVNNLWTTALMGSGVQLYSRVGLSYIASALGVPLSIDSMTASKSRLEYAKTRESKFKGFHMYSSFSIPIFGVLLISILSENIESKATARSSSKVVECRVDSISCAGRAGDGNIDFSYCNKDLDCNNSSHSSVSVCSLGSEKVPSSQKLDLSVHSMKDGGSGGSSTMIQIPSSHFGSSKSAVGGRFEISPKIHPKLEEDIEGSSENPLDKTGCLAPKRQVVDGSPRSLSPNGVSSLSREISFKNLDKGKVRPSPQIYLGNHSGNDMQEVVRSLTSGPRLQTPKGSLLKCSSFNTLNSNSKVKLVMRVLQVFHLPQTQDFHRYLWAGFSYDRGATIDIPLDTASGGSHNQDLNKKVQAKEAELKRREHACSGIVVEEKNWPPFFPIIHHDIASEIPIHLQRLQIVSMPSVEHHSRYYSMDQRGREMKLYTAQSGSNKRCPRQSRGTECGYYVCKFMKEIVENGLEVLVNKNEPDHPAGEGLENWVSSQVEELVEDLVVESKAISEAPVGMVVIEESAIFLVVVDFPVLQASSQKKKAKGRGNDKKLLAGSSNHFEVLVTSVGIKGARKPRVISMGVTALLNEMKNKKKDFMDKGFNNQLKQVQVFSRLGKLNIDVIFLMETRVRTVNMVLKVFDQSLSIVGEISGHRSAITAVYGSNNGADRQHLWRQLEEVESMVGVSYWLIGGDFNIIANAEESFDFESLGPYDTADMEALRNCLSSLVLIDHPFVGPLFICFNRQEGNYLAHKLDRVLINSRWLEDFPNSFVEFKTQGVSDHCLALISFFKENHVDRPKPFKFFNCWASHGDFKNIVKESWQLEVSGTAMYCLFTKLKRIKLRLKEFNRCHFEDISRSLFYKQKAKVHWLKEGYRNTKFFHSVVLRKRKKNTIRLLYAEDDSRLDTFETIFAEMVRFYTELLGIEDVEVKSCDVDLLKGLLVYEIPGNEKSPGPDEYTAYLFKVAWDIVQVDFLAAIREFFQIGSLLPTFNATTIVLVPKSPNACMAKDFHPISCCSVVYKTITGILVNRLVSYFPDMILPNQSAFIKGRSIVDNTLLAQEIVRGYSNSSLSPRGWIIACVTGARFSVAFNLNAGKSKLHTCGVQEDVLNIVQATTGFKFSVRYLGVPLVTRKLTVKDCIPLIDKIRSKLSVWSKLKLSYGGRL</sequence>
<dbReference type="GO" id="GO:0005886">
    <property type="term" value="C:plasma membrane"/>
    <property type="evidence" value="ECO:0007669"/>
    <property type="project" value="UniProtKB-SubCell"/>
</dbReference>
<evidence type="ECO:0000256" key="4">
    <source>
        <dbReference type="ARBA" id="ARBA00022989"/>
    </source>
</evidence>
<evidence type="ECO:0000313" key="9">
    <source>
        <dbReference type="EMBL" id="KAE8731355.1"/>
    </source>
</evidence>
<comment type="similarity">
    <text evidence="2 7">Belongs to the SCAMP family.</text>
</comment>
<protein>
    <recommendedName>
        <fullName evidence="7">Secretory carrier-associated membrane protein</fullName>
        <shortName evidence="7">Secretory carrier membrane protein</shortName>
    </recommendedName>
</protein>
<evidence type="ECO:0000313" key="10">
    <source>
        <dbReference type="Proteomes" id="UP000436088"/>
    </source>
</evidence>
<gene>
    <name evidence="9" type="ORF">F3Y22_tig00002840pilonHSYRG01117</name>
</gene>
<reference evidence="9" key="1">
    <citation type="submission" date="2019-09" db="EMBL/GenBank/DDBJ databases">
        <title>Draft genome information of white flower Hibiscus syriacus.</title>
        <authorList>
            <person name="Kim Y.-M."/>
        </authorList>
    </citation>
    <scope>NUCLEOTIDE SEQUENCE [LARGE SCALE GENOMIC DNA]</scope>
    <source>
        <strain evidence="9">YM2019G1</strain>
    </source>
</reference>
<dbReference type="GO" id="GO:0030658">
    <property type="term" value="C:transport vesicle membrane"/>
    <property type="evidence" value="ECO:0007669"/>
    <property type="project" value="UniProtKB-SubCell"/>
</dbReference>
<keyword evidence="7" id="KW-0813">Transport</keyword>
<comment type="function">
    <text evidence="1 7">Probably involved in membrane trafficking.</text>
</comment>
<keyword evidence="5" id="KW-0472">Membrane</keyword>
<evidence type="ECO:0000256" key="8">
    <source>
        <dbReference type="SAM" id="MobiDB-lite"/>
    </source>
</evidence>
<name>A0A6A3CPE5_HIBSY</name>
<dbReference type="Pfam" id="PF04144">
    <property type="entry name" value="SCAMP"/>
    <property type="match status" value="1"/>
</dbReference>
<evidence type="ECO:0000256" key="3">
    <source>
        <dbReference type="ARBA" id="ARBA00022692"/>
    </source>
</evidence>
<dbReference type="InterPro" id="IPR007273">
    <property type="entry name" value="SCAMP"/>
</dbReference>
<organism evidence="9 10">
    <name type="scientific">Hibiscus syriacus</name>
    <name type="common">Rose of Sharon</name>
    <dbReference type="NCBI Taxonomy" id="106335"/>
    <lineage>
        <taxon>Eukaryota</taxon>
        <taxon>Viridiplantae</taxon>
        <taxon>Streptophyta</taxon>
        <taxon>Embryophyta</taxon>
        <taxon>Tracheophyta</taxon>
        <taxon>Spermatophyta</taxon>
        <taxon>Magnoliopsida</taxon>
        <taxon>eudicotyledons</taxon>
        <taxon>Gunneridae</taxon>
        <taxon>Pentapetalae</taxon>
        <taxon>rosids</taxon>
        <taxon>malvids</taxon>
        <taxon>Malvales</taxon>
        <taxon>Malvaceae</taxon>
        <taxon>Malvoideae</taxon>
        <taxon>Hibiscus</taxon>
    </lineage>
</organism>